<dbReference type="OrthoDB" id="6509636at2759"/>
<protein>
    <recommendedName>
        <fullName evidence="5">4-coumarate-CoA ligase</fullName>
    </recommendedName>
</protein>
<dbReference type="InterPro" id="IPR025110">
    <property type="entry name" value="AMP-bd_C"/>
</dbReference>
<dbReference type="InterPro" id="IPR020845">
    <property type="entry name" value="AMP-binding_CS"/>
</dbReference>
<evidence type="ECO:0000259" key="2">
    <source>
        <dbReference type="Pfam" id="PF13193"/>
    </source>
</evidence>
<evidence type="ECO:0000313" key="3">
    <source>
        <dbReference type="EMBL" id="KIV92637.1"/>
    </source>
</evidence>
<dbReference type="InterPro" id="IPR042099">
    <property type="entry name" value="ANL_N_sf"/>
</dbReference>
<dbReference type="GeneID" id="27321755"/>
<dbReference type="VEuPathDB" id="FungiDB:PV10_03910"/>
<evidence type="ECO:0000259" key="1">
    <source>
        <dbReference type="Pfam" id="PF00501"/>
    </source>
</evidence>
<dbReference type="InterPro" id="IPR000873">
    <property type="entry name" value="AMP-dep_synth/lig_dom"/>
</dbReference>
<reference evidence="3 4" key="1">
    <citation type="submission" date="2015-01" db="EMBL/GenBank/DDBJ databases">
        <title>The Genome Sequence of Exophiala mesophila CBS40295.</title>
        <authorList>
            <consortium name="The Broad Institute Genomics Platform"/>
            <person name="Cuomo C."/>
            <person name="de Hoog S."/>
            <person name="Gorbushina A."/>
            <person name="Stielow B."/>
            <person name="Teixiera M."/>
            <person name="Abouelleil A."/>
            <person name="Chapman S.B."/>
            <person name="Priest M."/>
            <person name="Young S.K."/>
            <person name="Wortman J."/>
            <person name="Nusbaum C."/>
            <person name="Birren B."/>
        </authorList>
    </citation>
    <scope>NUCLEOTIDE SEQUENCE [LARGE SCALE GENOMIC DNA]</scope>
    <source>
        <strain evidence="3 4">CBS 40295</strain>
    </source>
</reference>
<dbReference type="Gene3D" id="3.40.50.12780">
    <property type="entry name" value="N-terminal domain of ligase-like"/>
    <property type="match status" value="1"/>
</dbReference>
<dbReference type="HOGENOM" id="CLU_000022_59_2_1"/>
<feature type="domain" description="AMP-binding enzyme C-terminal" evidence="2">
    <location>
        <begin position="453"/>
        <end position="530"/>
    </location>
</feature>
<dbReference type="PANTHER" id="PTHR24096:SF194">
    <property type="entry name" value="AMP-DEPENDENT SYNTHETASE_LIGASE DOMAIN-CONTAINING PROTEIN"/>
    <property type="match status" value="1"/>
</dbReference>
<dbReference type="CDD" id="cd05911">
    <property type="entry name" value="Firefly_Luc_like"/>
    <property type="match status" value="1"/>
</dbReference>
<proteinExistence type="predicted"/>
<dbReference type="InterPro" id="IPR045851">
    <property type="entry name" value="AMP-bd_C_sf"/>
</dbReference>
<name>A0A0D1ZD79_EXOME</name>
<dbReference type="Pfam" id="PF13193">
    <property type="entry name" value="AMP-binding_C"/>
    <property type="match status" value="1"/>
</dbReference>
<dbReference type="Pfam" id="PF00501">
    <property type="entry name" value="AMP-binding"/>
    <property type="match status" value="1"/>
</dbReference>
<feature type="domain" description="AMP-dependent synthetase/ligase" evidence="1">
    <location>
        <begin position="49"/>
        <end position="402"/>
    </location>
</feature>
<evidence type="ECO:0000313" key="4">
    <source>
        <dbReference type="Proteomes" id="UP000054302"/>
    </source>
</evidence>
<dbReference type="AlphaFoldDB" id="A0A0D1ZD79"/>
<dbReference type="RefSeq" id="XP_016224211.1">
    <property type="nucleotide sequence ID" value="XM_016368423.1"/>
</dbReference>
<dbReference type="Proteomes" id="UP000054302">
    <property type="component" value="Unassembled WGS sequence"/>
</dbReference>
<dbReference type="SUPFAM" id="SSF56801">
    <property type="entry name" value="Acetyl-CoA synthetase-like"/>
    <property type="match status" value="1"/>
</dbReference>
<dbReference type="STRING" id="212818.A0A0D1ZD79"/>
<evidence type="ECO:0008006" key="5">
    <source>
        <dbReference type="Google" id="ProtNLM"/>
    </source>
</evidence>
<dbReference type="Gene3D" id="3.30.300.30">
    <property type="match status" value="1"/>
</dbReference>
<dbReference type="PANTHER" id="PTHR24096">
    <property type="entry name" value="LONG-CHAIN-FATTY-ACID--COA LIGASE"/>
    <property type="match status" value="1"/>
</dbReference>
<sequence>MPDKSKFRIVVPDGELLTYLLPPEDHGDGDQRLWIDAEDTSRYITRLGTLQWVKSLSVAFQRMGVRVGDVVLMFSPNHIYVPPAYIGTVAHGAVFTAASPASTTREVTMQLQQTKAKAILVHPSLAKTAISAANAAGLPLDRLHLFSDRPSKPVAGLEDLWSILGCPSEIENWRAPEVNRDQRQRQVCVINFSSGTTGMPKGVCISQANLIANSEQSIYVRSLEKNVDAPDQLSDRWLGFLPLYHAFGQVFSIVLSCRLGIPVYVMKKFRYESFLQHIQNHSITGFTTAPPVLVMLNKRPETASYDLSSLKEIVCGAAPLSKELQTSLSRRLNVRIRQTYGGTELTCSSTGVPGGMDDITGSVGVLYPNMECKLLDKAGHEVGTGIPGEAYMKGPNVCLGYWQNEQATRDAIDRDGFYRTGDILVKDERGMYYVLDRIKEMIKVNGLQVVPAELEAVLLQNHDVADAAVVGVPWSQEERPRAYVVLKPHAKGKISSVNLRDWVAKRVAKHKRLEGGIIFVDAIPKSPTGKIQRNLVRNWSRL</sequence>
<accession>A0A0D1ZD79</accession>
<dbReference type="PROSITE" id="PS00455">
    <property type="entry name" value="AMP_BINDING"/>
    <property type="match status" value="1"/>
</dbReference>
<dbReference type="GO" id="GO:0016405">
    <property type="term" value="F:CoA-ligase activity"/>
    <property type="evidence" value="ECO:0007669"/>
    <property type="project" value="TreeGrafter"/>
</dbReference>
<dbReference type="EMBL" id="KN847522">
    <property type="protein sequence ID" value="KIV92637.1"/>
    <property type="molecule type" value="Genomic_DNA"/>
</dbReference>
<gene>
    <name evidence="3" type="ORF">PV10_03910</name>
</gene>
<keyword evidence="4" id="KW-1185">Reference proteome</keyword>
<organism evidence="3 4">
    <name type="scientific">Exophiala mesophila</name>
    <name type="common">Black yeast-like fungus</name>
    <dbReference type="NCBI Taxonomy" id="212818"/>
    <lineage>
        <taxon>Eukaryota</taxon>
        <taxon>Fungi</taxon>
        <taxon>Dikarya</taxon>
        <taxon>Ascomycota</taxon>
        <taxon>Pezizomycotina</taxon>
        <taxon>Eurotiomycetes</taxon>
        <taxon>Chaetothyriomycetidae</taxon>
        <taxon>Chaetothyriales</taxon>
        <taxon>Herpotrichiellaceae</taxon>
        <taxon>Exophiala</taxon>
    </lineage>
</organism>